<evidence type="ECO:0008006" key="4">
    <source>
        <dbReference type="Google" id="ProtNLM"/>
    </source>
</evidence>
<evidence type="ECO:0000256" key="1">
    <source>
        <dbReference type="SAM" id="MobiDB-lite"/>
    </source>
</evidence>
<dbReference type="AlphaFoldDB" id="V4NRU3"/>
<reference evidence="2 3" key="1">
    <citation type="journal article" date="2014" name="Nature">
        <title>Sequential evolution of bacterial morphology by co-option of a developmental regulator.</title>
        <authorList>
            <person name="Jiang C."/>
            <person name="Brown P.J."/>
            <person name="Ducret A."/>
            <person name="Brun Y.V."/>
        </authorList>
    </citation>
    <scope>NUCLEOTIDE SEQUENCE [LARGE SCALE GENOMIC DNA]</scope>
    <source>
        <strain evidence="2 3">DSM 16100</strain>
    </source>
</reference>
<dbReference type="eggNOG" id="ENOG5032YAR">
    <property type="taxonomic scope" value="Bacteria"/>
</dbReference>
<accession>V4NRU3</accession>
<name>V4NRU3_9CAUL</name>
<keyword evidence="3" id="KW-1185">Reference proteome</keyword>
<dbReference type="RefSeq" id="WP_023447509.1">
    <property type="nucleotide sequence ID" value="NZ_AWGB01000116.1"/>
</dbReference>
<dbReference type="Proteomes" id="UP000017837">
    <property type="component" value="Unassembled WGS sequence"/>
</dbReference>
<feature type="compositionally biased region" description="Polar residues" evidence="1">
    <location>
        <begin position="40"/>
        <end position="57"/>
    </location>
</feature>
<organism evidence="2 3">
    <name type="scientific">Asticcacaulis benevestitus DSM 16100 = ATCC BAA-896</name>
    <dbReference type="NCBI Taxonomy" id="1121022"/>
    <lineage>
        <taxon>Bacteria</taxon>
        <taxon>Pseudomonadati</taxon>
        <taxon>Pseudomonadota</taxon>
        <taxon>Alphaproteobacteria</taxon>
        <taxon>Caulobacterales</taxon>
        <taxon>Caulobacteraceae</taxon>
        <taxon>Asticcacaulis</taxon>
    </lineage>
</organism>
<evidence type="ECO:0000313" key="3">
    <source>
        <dbReference type="Proteomes" id="UP000017837"/>
    </source>
</evidence>
<dbReference type="PATRIC" id="fig|1121022.4.peg.4716"/>
<feature type="region of interest" description="Disordered" evidence="1">
    <location>
        <begin position="30"/>
        <end position="57"/>
    </location>
</feature>
<dbReference type="EMBL" id="AWGB01000116">
    <property type="protein sequence ID" value="ESQ78656.1"/>
    <property type="molecule type" value="Genomic_DNA"/>
</dbReference>
<gene>
    <name evidence="2" type="ORF">ABENE_23050</name>
</gene>
<feature type="compositionally biased region" description="Low complexity" evidence="1">
    <location>
        <begin position="30"/>
        <end position="39"/>
    </location>
</feature>
<protein>
    <recommendedName>
        <fullName evidence="4">DNA transfer protein</fullName>
    </recommendedName>
</protein>
<evidence type="ECO:0000313" key="2">
    <source>
        <dbReference type="EMBL" id="ESQ78656.1"/>
    </source>
</evidence>
<comment type="caution">
    <text evidence="2">The sequence shown here is derived from an EMBL/GenBank/DDBJ whole genome shotgun (WGS) entry which is preliminary data.</text>
</comment>
<proteinExistence type="predicted"/>
<sequence length="235" mass="23219">MPVGGAIIGSAVIGGVATTSAANRAAKTQTNAANQANQTLKDQQAQTRSDLSPWTTSGKDALTMQNRLMGLGTNADSTSAQRGLEQTPGYQFTLSQGLKAVGNANATRLGGGLAKGAANFATQLSNNTYGDQVSRYADLSKTGESAAAQVGAFGAQTASGVANNLTGAGNSQASAAIAGGNAISNIASSGGAAVINNPLIFNKLFGNSGTAGGTTSMYSLPGSYSAPTSSYQVGL</sequence>